<name>A0ABN5VCR9_9ACTN</name>
<evidence type="ECO:0000313" key="5">
    <source>
        <dbReference type="Proteomes" id="UP001321542"/>
    </source>
</evidence>
<evidence type="ECO:0000256" key="3">
    <source>
        <dbReference type="SAM" id="MobiDB-lite"/>
    </source>
</evidence>
<dbReference type="PROSITE" id="PS00086">
    <property type="entry name" value="CYTOCHROME_P450"/>
    <property type="match status" value="1"/>
</dbReference>
<reference evidence="4 5" key="2">
    <citation type="journal article" date="2023" name="ChemBioChem">
        <title>Acyltransferase Domain Exchange between Two Independent Type I Polyketide Synthases in the Same Producer Strain of Macrolide Antibiotics.</title>
        <authorList>
            <person name="Kudo F."/>
            <person name="Kishikawa K."/>
            <person name="Tsuboi K."/>
            <person name="Kido T."/>
            <person name="Usui T."/>
            <person name="Hashimoto J."/>
            <person name="Shin-Ya K."/>
            <person name="Miyanaga A."/>
            <person name="Eguchi T."/>
        </authorList>
    </citation>
    <scope>NUCLEOTIDE SEQUENCE [LARGE SCALE GENOMIC DNA]</scope>
    <source>
        <strain evidence="4 5">A-8890</strain>
    </source>
</reference>
<keyword evidence="2" id="KW-0349">Heme</keyword>
<comment type="similarity">
    <text evidence="1 2">Belongs to the cytochrome P450 family.</text>
</comment>
<evidence type="ECO:0000313" key="4">
    <source>
        <dbReference type="EMBL" id="BBC30861.1"/>
    </source>
</evidence>
<evidence type="ECO:0000256" key="1">
    <source>
        <dbReference type="ARBA" id="ARBA00010617"/>
    </source>
</evidence>
<protein>
    <recommendedName>
        <fullName evidence="6">Cytochrome P450</fullName>
    </recommendedName>
</protein>
<dbReference type="Proteomes" id="UP001321542">
    <property type="component" value="Chromosome"/>
</dbReference>
<accession>A0ABN5VCR9</accession>
<dbReference type="InterPro" id="IPR001128">
    <property type="entry name" value="Cyt_P450"/>
</dbReference>
<dbReference type="InterPro" id="IPR036396">
    <property type="entry name" value="Cyt_P450_sf"/>
</dbReference>
<organism evidence="4 5">
    <name type="scientific">Streptomyces graminofaciens</name>
    <dbReference type="NCBI Taxonomy" id="68212"/>
    <lineage>
        <taxon>Bacteria</taxon>
        <taxon>Bacillati</taxon>
        <taxon>Actinomycetota</taxon>
        <taxon>Actinomycetes</taxon>
        <taxon>Kitasatosporales</taxon>
        <taxon>Streptomycetaceae</taxon>
        <taxon>Streptomyces</taxon>
    </lineage>
</organism>
<feature type="region of interest" description="Disordered" evidence="3">
    <location>
        <begin position="37"/>
        <end position="58"/>
    </location>
</feature>
<dbReference type="PANTHER" id="PTHR46696:SF6">
    <property type="entry name" value="P450, PUTATIVE (EUROFUNG)-RELATED"/>
    <property type="match status" value="1"/>
</dbReference>
<keyword evidence="2" id="KW-0479">Metal-binding</keyword>
<dbReference type="EMBL" id="AP018448">
    <property type="protein sequence ID" value="BBC30861.1"/>
    <property type="molecule type" value="Genomic_DNA"/>
</dbReference>
<keyword evidence="5" id="KW-1185">Reference proteome</keyword>
<dbReference type="Gene3D" id="1.10.630.10">
    <property type="entry name" value="Cytochrome P450"/>
    <property type="match status" value="1"/>
</dbReference>
<dbReference type="Pfam" id="PF00067">
    <property type="entry name" value="p450"/>
    <property type="match status" value="1"/>
</dbReference>
<keyword evidence="2" id="KW-0408">Iron</keyword>
<dbReference type="PANTHER" id="PTHR46696">
    <property type="entry name" value="P450, PUTATIVE (EUROFUNG)-RELATED"/>
    <property type="match status" value="1"/>
</dbReference>
<dbReference type="InterPro" id="IPR017972">
    <property type="entry name" value="Cyt_P450_CS"/>
</dbReference>
<gene>
    <name evidence="4" type="ORF">SGFS_021550</name>
</gene>
<keyword evidence="2" id="KW-0560">Oxidoreductase</keyword>
<sequence>MTVRYNATKAMRHLDSDPSAGTAAVYGEVPAKCPAERVEVDESKDVDPARCPDPGKSDLDRADRSHLAFGFGLRSCLGQYLARLDLLVALEELLARTSSFSLSGDVVRRSYPVLSVNEMPLRMDAAAPSEVA</sequence>
<evidence type="ECO:0000256" key="2">
    <source>
        <dbReference type="RuleBase" id="RU000461"/>
    </source>
</evidence>
<dbReference type="InterPro" id="IPR002397">
    <property type="entry name" value="Cyt_P450_B"/>
</dbReference>
<keyword evidence="2" id="KW-0503">Monooxygenase</keyword>
<dbReference type="PRINTS" id="PR00359">
    <property type="entry name" value="BP450"/>
</dbReference>
<proteinExistence type="inferred from homology"/>
<evidence type="ECO:0008006" key="6">
    <source>
        <dbReference type="Google" id="ProtNLM"/>
    </source>
</evidence>
<dbReference type="SUPFAM" id="SSF48264">
    <property type="entry name" value="Cytochrome P450"/>
    <property type="match status" value="1"/>
</dbReference>
<reference evidence="4 5" key="1">
    <citation type="journal article" date="2010" name="ChemBioChem">
        <title>Cloning and characterization of the biosynthetic gene cluster of 16-membered macrolide antibiotic FD-891: involvement of a dual functional cytochrome P450 monooxygenase catalyzing epoxidation and hydroxylation.</title>
        <authorList>
            <person name="Kudo F."/>
            <person name="Motegi A."/>
            <person name="Mizoue K."/>
            <person name="Eguchi T."/>
        </authorList>
    </citation>
    <scope>NUCLEOTIDE SEQUENCE [LARGE SCALE GENOMIC DNA]</scope>
    <source>
        <strain evidence="4 5">A-8890</strain>
    </source>
</reference>